<dbReference type="InterPro" id="IPR050361">
    <property type="entry name" value="MPP/UQCRC_Complex"/>
</dbReference>
<dbReference type="PANTHER" id="PTHR11851:SF49">
    <property type="entry name" value="MITOCHONDRIAL-PROCESSING PEPTIDASE SUBUNIT ALPHA"/>
    <property type="match status" value="1"/>
</dbReference>
<dbReference type="InterPro" id="IPR007863">
    <property type="entry name" value="Peptidase_M16_C"/>
</dbReference>
<dbReference type="Pfam" id="PF05193">
    <property type="entry name" value="Peptidase_M16_C"/>
    <property type="match status" value="1"/>
</dbReference>
<keyword evidence="2" id="KW-0732">Signal</keyword>
<dbReference type="AlphaFoldDB" id="A0A4U1IX65"/>
<dbReference type="RefSeq" id="WP_136934455.1">
    <property type="nucleotide sequence ID" value="NZ_SSMQ01000065.1"/>
</dbReference>
<dbReference type="Proteomes" id="UP000309215">
    <property type="component" value="Unassembled WGS sequence"/>
</dbReference>
<evidence type="ECO:0000259" key="3">
    <source>
        <dbReference type="Pfam" id="PF00675"/>
    </source>
</evidence>
<evidence type="ECO:0000313" key="5">
    <source>
        <dbReference type="EMBL" id="TKC98626.1"/>
    </source>
</evidence>
<dbReference type="SUPFAM" id="SSF63411">
    <property type="entry name" value="LuxS/MPP-like metallohydrolase"/>
    <property type="match status" value="2"/>
</dbReference>
<dbReference type="Pfam" id="PF00675">
    <property type="entry name" value="Peptidase_M16"/>
    <property type="match status" value="1"/>
</dbReference>
<dbReference type="EMBL" id="SSMQ01000065">
    <property type="protein sequence ID" value="TKC98626.1"/>
    <property type="molecule type" value="Genomic_DNA"/>
</dbReference>
<sequence length="464" mass="49434">MRLPSPRSSFVALALALALLAAPAPALAAPPKADPPPALRLAIQRATLDNGLRVVMNVDHASNAVALAVTYDVGARDEAPGEGGFVRLFEHLLFGATKHLAAGEFESLVAARGGFVTAKSTVDRAAYSMIVPENELALGLWLEAQRMRGVDLQQAAIDADGKALAIVDHVPYGKTVVRLRALAFEGCPAYAHGTSGADLARADLAAVRAFHAAHFGPNTAVLGISGDFDPDMAMSLVHRHFDDIARIQAKPFAEPAVPEQTAERREVVEDALARATALSYGFVMPKLGTREHDALRFAQVILGDGEGSRLVARLVRADALAMEARAEVDARFGRGPGLFRVEVRLAQNAAVPEVEKRVDAALKELADAPPTEAETIRARKRLEAAFVLGLASNRNRAVELGKHELWNGDARAIGRELERLATVTPSDVQKAAVQYLTTKRRTVIETRPKPASAGNVAAVAEGSR</sequence>
<dbReference type="InterPro" id="IPR011249">
    <property type="entry name" value="Metalloenz_LuxS/M16"/>
</dbReference>
<feature type="domain" description="Peptidase M16 C-terminal" evidence="4">
    <location>
        <begin position="204"/>
        <end position="382"/>
    </location>
</feature>
<keyword evidence="6" id="KW-1185">Reference proteome</keyword>
<dbReference type="Gene3D" id="3.30.830.10">
    <property type="entry name" value="Metalloenzyme, LuxS/M16 peptidase-like"/>
    <property type="match status" value="2"/>
</dbReference>
<name>A0A4U1IX65_9BACT</name>
<proteinExistence type="inferred from homology"/>
<reference evidence="5 6" key="1">
    <citation type="submission" date="2019-04" db="EMBL/GenBank/DDBJ databases">
        <authorList>
            <person name="Li Y."/>
            <person name="Wang J."/>
        </authorList>
    </citation>
    <scope>NUCLEOTIDE SEQUENCE [LARGE SCALE GENOMIC DNA]</scope>
    <source>
        <strain evidence="5 6">DSM 14668</strain>
    </source>
</reference>
<accession>A0A4U1IX65</accession>
<evidence type="ECO:0000256" key="1">
    <source>
        <dbReference type="ARBA" id="ARBA00007261"/>
    </source>
</evidence>
<feature type="domain" description="Peptidase M16 N-terminal" evidence="3">
    <location>
        <begin position="53"/>
        <end position="159"/>
    </location>
</feature>
<gene>
    <name evidence="5" type="ORF">E8A74_40355</name>
</gene>
<feature type="signal peptide" evidence="2">
    <location>
        <begin position="1"/>
        <end position="28"/>
    </location>
</feature>
<comment type="similarity">
    <text evidence="1">Belongs to the peptidase M16 family.</text>
</comment>
<dbReference type="InterPro" id="IPR011765">
    <property type="entry name" value="Pept_M16_N"/>
</dbReference>
<organism evidence="5 6">
    <name type="scientific">Polyangium fumosum</name>
    <dbReference type="NCBI Taxonomy" id="889272"/>
    <lineage>
        <taxon>Bacteria</taxon>
        <taxon>Pseudomonadati</taxon>
        <taxon>Myxococcota</taxon>
        <taxon>Polyangia</taxon>
        <taxon>Polyangiales</taxon>
        <taxon>Polyangiaceae</taxon>
        <taxon>Polyangium</taxon>
    </lineage>
</organism>
<dbReference type="GO" id="GO:0046872">
    <property type="term" value="F:metal ion binding"/>
    <property type="evidence" value="ECO:0007669"/>
    <property type="project" value="InterPro"/>
</dbReference>
<feature type="chain" id="PRO_5020641277" evidence="2">
    <location>
        <begin position="29"/>
        <end position="464"/>
    </location>
</feature>
<dbReference type="PANTHER" id="PTHR11851">
    <property type="entry name" value="METALLOPROTEASE"/>
    <property type="match status" value="1"/>
</dbReference>
<protein>
    <submittedName>
        <fullName evidence="5">Insulinase family protein</fullName>
    </submittedName>
</protein>
<comment type="caution">
    <text evidence="5">The sequence shown here is derived from an EMBL/GenBank/DDBJ whole genome shotgun (WGS) entry which is preliminary data.</text>
</comment>
<evidence type="ECO:0000256" key="2">
    <source>
        <dbReference type="SAM" id="SignalP"/>
    </source>
</evidence>
<evidence type="ECO:0000313" key="6">
    <source>
        <dbReference type="Proteomes" id="UP000309215"/>
    </source>
</evidence>
<dbReference type="OrthoDB" id="9811314at2"/>
<evidence type="ECO:0000259" key="4">
    <source>
        <dbReference type="Pfam" id="PF05193"/>
    </source>
</evidence>